<feature type="region of interest" description="Disordered" evidence="2">
    <location>
        <begin position="669"/>
        <end position="688"/>
    </location>
</feature>
<feature type="compositionally biased region" description="Polar residues" evidence="2">
    <location>
        <begin position="523"/>
        <end position="532"/>
    </location>
</feature>
<feature type="region of interest" description="Disordered" evidence="2">
    <location>
        <begin position="703"/>
        <end position="745"/>
    </location>
</feature>
<keyword evidence="1" id="KW-0175">Coiled coil</keyword>
<keyword evidence="4" id="KW-1185">Reference proteome</keyword>
<feature type="compositionally biased region" description="Polar residues" evidence="2">
    <location>
        <begin position="805"/>
        <end position="816"/>
    </location>
</feature>
<feature type="compositionally biased region" description="Low complexity" evidence="2">
    <location>
        <begin position="414"/>
        <end position="431"/>
    </location>
</feature>
<feature type="compositionally biased region" description="Polar residues" evidence="2">
    <location>
        <begin position="435"/>
        <end position="467"/>
    </location>
</feature>
<gene>
    <name evidence="3" type="ORF">FOA43_002202</name>
</gene>
<evidence type="ECO:0000256" key="2">
    <source>
        <dbReference type="SAM" id="MobiDB-lite"/>
    </source>
</evidence>
<feature type="compositionally biased region" description="Polar residues" evidence="2">
    <location>
        <begin position="398"/>
        <end position="411"/>
    </location>
</feature>
<protein>
    <submittedName>
        <fullName evidence="3">Uncharacterized protein</fullName>
    </submittedName>
</protein>
<feature type="compositionally biased region" description="Polar residues" evidence="2">
    <location>
        <begin position="853"/>
        <end position="890"/>
    </location>
</feature>
<feature type="compositionally biased region" description="Basic and acidic residues" evidence="2">
    <location>
        <begin position="969"/>
        <end position="980"/>
    </location>
</feature>
<feature type="region of interest" description="Disordered" evidence="2">
    <location>
        <begin position="485"/>
        <end position="532"/>
    </location>
</feature>
<feature type="coiled-coil region" evidence="1">
    <location>
        <begin position="1188"/>
        <end position="1303"/>
    </location>
</feature>
<feature type="compositionally biased region" description="Low complexity" evidence="2">
    <location>
        <begin position="380"/>
        <end position="390"/>
    </location>
</feature>
<evidence type="ECO:0000313" key="3">
    <source>
        <dbReference type="EMBL" id="QPG74866.1"/>
    </source>
</evidence>
<feature type="compositionally biased region" description="Acidic residues" evidence="2">
    <location>
        <begin position="585"/>
        <end position="601"/>
    </location>
</feature>
<feature type="region of interest" description="Disordered" evidence="2">
    <location>
        <begin position="129"/>
        <end position="148"/>
    </location>
</feature>
<dbReference type="Proteomes" id="UP000662931">
    <property type="component" value="Chromosome 2"/>
</dbReference>
<dbReference type="GeneID" id="62195603"/>
<feature type="compositionally biased region" description="Low complexity" evidence="2">
    <location>
        <begin position="673"/>
        <end position="684"/>
    </location>
</feature>
<accession>A0A875S0D1</accession>
<evidence type="ECO:0000313" key="4">
    <source>
        <dbReference type="Proteomes" id="UP000662931"/>
    </source>
</evidence>
<feature type="compositionally biased region" description="Polar residues" evidence="2">
    <location>
        <begin position="609"/>
        <end position="638"/>
    </location>
</feature>
<dbReference type="OrthoDB" id="3993678at2759"/>
<feature type="region of interest" description="Disordered" evidence="2">
    <location>
        <begin position="545"/>
        <end position="638"/>
    </location>
</feature>
<feature type="region of interest" description="Disordered" evidence="2">
    <location>
        <begin position="1"/>
        <end position="26"/>
    </location>
</feature>
<name>A0A875S0D1_EENNA</name>
<dbReference type="EMBL" id="CP064813">
    <property type="protein sequence ID" value="QPG74866.1"/>
    <property type="molecule type" value="Genomic_DNA"/>
</dbReference>
<proteinExistence type="predicted"/>
<sequence>MEAAMSAISAGPPGSAGPSGTRGISGRVIHPRHSVVDGITQSNASMALDKSAYIDISQEVHVNGNMNNNMNNNYDHQQAQYGQPYSNLNSMGGLPPPMANLAPPGSSRNGSLTSGVSFNRFMKSKFSRTANRNGHRKNKESKFDDDDFNGDGNINTNITEPDMSFDDLKHIRGGGRYGMGASAFSLDASSYVPMFNIGPSTSSKPGANSYSPISNESYRKQQVTHKKMMAMRYSRLSQTQLQGGQGGASLGPGGEMYPPRTMSLQTFGQGNRQVMPMNGPGMQQMNGLGMPMNGPGAPMNGPGAPMNGPINGPMHLNSLGGGGVPPNMPPMGGYPHTMSMQSAGYYGRNGGPRQRFMPPQSQFMRPPFGSPKPDMRRVPQSTSQSSLQQSMPGYPNPSYRNNSLTQRQQPMYSGPPQGYQNQQQRQPMNYPAQRFHQSQSLEDLPESDSQTQETQVPPPQSRSQFSQIPEAPPIPEVLPILLPQRQSQKPMAAPPDHSSKPAYDYNVPSSRETQEVPIHSRDPSSSLVAESYSSNVNQAGTLTSYRSDISLQHDQAPKSMVSTSPPHVFQPQAGKVKVNRYVFTDSEDEENDEDESQEGDGEQSRKSEGQYSTDASNSNSMESPIPQRTSKTASSTTDAEYFSVEKVTSEGIVSPSGSYLKELGAPALMNDNSSYASSSTSYDSDSIRKTPDITLKHDRFTDSGDKAMKVSGESFDFTSSPGKKDREILLPDGDNDGETSSARGNIEITKHELLDELNNSVRNADMKQGVLTPPAEHHKIKSMIPDYLNEEFRNGNSRAQESKNTEIPSWTPSSSDAVGAIGTNVAGLIASQSQGTSQTDSSNSFLPHKKSSDVTSASNPVYSNNKVPSYTQSVASTSQSRATSGVSSASFRKAPPPLPKDGVEGYQKKNIILVSPETSSNLQENHHKSNSTLSSIENAFARSPKMAGAKNFFLKITQRHRHHSSKGSKSSDKDAQEAESFKVYPPLPNASIGQPLGKSANLVEEKKKSLPPEPLAKDNDPLLNYRLTLNIPRDDNSDHRLTKFLEMDNYSNKTPTESILPKRIVGPVGDKFIPKINVRYKTDLKEYLQPSQLGVLNDNTKLLKELQIVSTELAGSISRELTLEGKLRAKSLVSASILKETENGSKVSELTEQLNEERRKRYATEEMILKRSDGVSDNSQMTEMGYKNSSLSKKIVELEDQLQSEKMRTNLLEEERDKLKSSLEDMSKKYRDLTNNVVPELQNQVEILSNSNNPQNSLEERLESLQLENESLKQQQISESDEVTVLKSQRDSFREALKNLKIQRDIDFRMNAEKVKSQEHTVNKLSSINGQLSRKLLATGLMGRGEISIVGSPSIRTNTSFEDSPLME</sequence>
<feature type="compositionally biased region" description="Low complexity" evidence="2">
    <location>
        <begin position="1"/>
        <end position="19"/>
    </location>
</feature>
<feature type="region of interest" description="Disordered" evidence="2">
    <location>
        <begin position="796"/>
        <end position="818"/>
    </location>
</feature>
<dbReference type="KEGG" id="bnn:FOA43_002202"/>
<feature type="region of interest" description="Disordered" evidence="2">
    <location>
        <begin position="343"/>
        <end position="471"/>
    </location>
</feature>
<dbReference type="RefSeq" id="XP_038778431.1">
    <property type="nucleotide sequence ID" value="XM_038922503.1"/>
</dbReference>
<feature type="compositionally biased region" description="Low complexity" evidence="2">
    <location>
        <begin position="831"/>
        <end position="844"/>
    </location>
</feature>
<evidence type="ECO:0000256" key="1">
    <source>
        <dbReference type="SAM" id="Coils"/>
    </source>
</evidence>
<feature type="region of interest" description="Disordered" evidence="2">
    <location>
        <begin position="959"/>
        <end position="996"/>
    </location>
</feature>
<feature type="region of interest" description="Disordered" evidence="2">
    <location>
        <begin position="831"/>
        <end position="905"/>
    </location>
</feature>
<reference evidence="3" key="1">
    <citation type="submission" date="2020-10" db="EMBL/GenBank/DDBJ databases">
        <authorList>
            <person name="Roach M.J.R."/>
        </authorList>
    </citation>
    <scope>NUCLEOTIDE SEQUENCE</scope>
    <source>
        <strain evidence="3">CBS 1945</strain>
    </source>
</reference>
<organism evidence="3 4">
    <name type="scientific">Eeniella nana</name>
    <name type="common">Yeast</name>
    <name type="synonym">Brettanomyces nanus</name>
    <dbReference type="NCBI Taxonomy" id="13502"/>
    <lineage>
        <taxon>Eukaryota</taxon>
        <taxon>Fungi</taxon>
        <taxon>Dikarya</taxon>
        <taxon>Ascomycota</taxon>
        <taxon>Saccharomycotina</taxon>
        <taxon>Pichiomycetes</taxon>
        <taxon>Pichiales</taxon>
        <taxon>Pichiaceae</taxon>
        <taxon>Brettanomyces</taxon>
    </lineage>
</organism>
<feature type="compositionally biased region" description="Basic and acidic residues" evidence="2">
    <location>
        <begin position="512"/>
        <end position="522"/>
    </location>
</feature>